<dbReference type="CDD" id="cd04673">
    <property type="entry name" value="NUDIX_ADPRase"/>
    <property type="match status" value="1"/>
</dbReference>
<dbReference type="PRINTS" id="PR00502">
    <property type="entry name" value="NUDIXFAMILY"/>
</dbReference>
<evidence type="ECO:0000313" key="4">
    <source>
        <dbReference type="Proteomes" id="UP001366166"/>
    </source>
</evidence>
<proteinExistence type="predicted"/>
<organism evidence="3 4">
    <name type="scientific">Desulfoferula mesophila</name>
    <dbReference type="NCBI Taxonomy" id="3058419"/>
    <lineage>
        <taxon>Bacteria</taxon>
        <taxon>Pseudomonadati</taxon>
        <taxon>Thermodesulfobacteriota</taxon>
        <taxon>Desulfarculia</taxon>
        <taxon>Desulfarculales</taxon>
        <taxon>Desulfarculaceae</taxon>
        <taxon>Desulfoferula</taxon>
    </lineage>
</organism>
<dbReference type="InterPro" id="IPR020476">
    <property type="entry name" value="Nudix_hydrolase"/>
</dbReference>
<accession>A0AAU9EDN3</accession>
<dbReference type="InterPro" id="IPR000086">
    <property type="entry name" value="NUDIX_hydrolase_dom"/>
</dbReference>
<feature type="domain" description="Nudix hydrolase" evidence="2">
    <location>
        <begin position="8"/>
        <end position="140"/>
    </location>
</feature>
<sequence length="155" mass="16450">MGRHYPELPVVGVGAVVLSGDQVLLVQRGREPSKGIWSIPGGGVELGESLVQACAREVAEETSLDVEVGPVVEVIERILHDSQGRVEYHYVLVDFLCYALPLEPTAGDDAAAALWTGLEGLDGFKLTPDTHRVILKAARLAQGEGISSDFGGDVC</sequence>
<dbReference type="RefSeq" id="WP_338599457.1">
    <property type="nucleotide sequence ID" value="NZ_AP028679.1"/>
</dbReference>
<protein>
    <submittedName>
        <fullName evidence="3">NUDIX hydrolase</fullName>
    </submittedName>
</protein>
<dbReference type="Proteomes" id="UP001366166">
    <property type="component" value="Chromosome"/>
</dbReference>
<dbReference type="SUPFAM" id="SSF55811">
    <property type="entry name" value="Nudix"/>
    <property type="match status" value="1"/>
</dbReference>
<evidence type="ECO:0000259" key="2">
    <source>
        <dbReference type="PROSITE" id="PS51462"/>
    </source>
</evidence>
<dbReference type="PANTHER" id="PTHR43736:SF1">
    <property type="entry name" value="DIHYDRONEOPTERIN TRIPHOSPHATE DIPHOSPHATASE"/>
    <property type="match status" value="1"/>
</dbReference>
<dbReference type="EMBL" id="AP028679">
    <property type="protein sequence ID" value="BEQ15271.1"/>
    <property type="molecule type" value="Genomic_DNA"/>
</dbReference>
<evidence type="ECO:0000256" key="1">
    <source>
        <dbReference type="ARBA" id="ARBA00022801"/>
    </source>
</evidence>
<dbReference type="Gene3D" id="3.90.79.10">
    <property type="entry name" value="Nucleoside Triphosphate Pyrophosphohydrolase"/>
    <property type="match status" value="1"/>
</dbReference>
<evidence type="ECO:0000313" key="3">
    <source>
        <dbReference type="EMBL" id="BEQ15271.1"/>
    </source>
</evidence>
<keyword evidence="4" id="KW-1185">Reference proteome</keyword>
<keyword evidence="1 3" id="KW-0378">Hydrolase</keyword>
<dbReference type="AlphaFoldDB" id="A0AAU9EDN3"/>
<reference evidence="4" key="1">
    <citation type="journal article" date="2023" name="Arch. Microbiol.">
        <title>Desulfoferula mesophilus gen. nov. sp. nov., a mesophilic sulfate-reducing bacterium isolated from a brackish lake sediment.</title>
        <authorList>
            <person name="Watanabe T."/>
            <person name="Yabe T."/>
            <person name="Tsuji J.M."/>
            <person name="Fukui M."/>
        </authorList>
    </citation>
    <scope>NUCLEOTIDE SEQUENCE [LARGE SCALE GENOMIC DNA]</scope>
    <source>
        <strain evidence="4">12FAK</strain>
    </source>
</reference>
<name>A0AAU9EDN3_9BACT</name>
<gene>
    <name evidence="3" type="ORF">FAK_23370</name>
</gene>
<dbReference type="GO" id="GO:0016787">
    <property type="term" value="F:hydrolase activity"/>
    <property type="evidence" value="ECO:0007669"/>
    <property type="project" value="UniProtKB-KW"/>
</dbReference>
<dbReference type="PROSITE" id="PS51462">
    <property type="entry name" value="NUDIX"/>
    <property type="match status" value="1"/>
</dbReference>
<dbReference type="KEGG" id="dmp:FAK_23370"/>
<dbReference type="PANTHER" id="PTHR43736">
    <property type="entry name" value="ADP-RIBOSE PYROPHOSPHATASE"/>
    <property type="match status" value="1"/>
</dbReference>
<dbReference type="InterPro" id="IPR015797">
    <property type="entry name" value="NUDIX_hydrolase-like_dom_sf"/>
</dbReference>
<dbReference type="Pfam" id="PF00293">
    <property type="entry name" value="NUDIX"/>
    <property type="match status" value="1"/>
</dbReference>